<dbReference type="EMBL" id="MU118213">
    <property type="protein sequence ID" value="KAF9643516.1"/>
    <property type="molecule type" value="Genomic_DNA"/>
</dbReference>
<reference evidence="1" key="2">
    <citation type="journal article" date="2020" name="Nat. Commun.">
        <title>Large-scale genome sequencing of mycorrhizal fungi provides insights into the early evolution of symbiotic traits.</title>
        <authorList>
            <person name="Miyauchi S."/>
            <person name="Kiss E."/>
            <person name="Kuo A."/>
            <person name="Drula E."/>
            <person name="Kohler A."/>
            <person name="Sanchez-Garcia M."/>
            <person name="Morin E."/>
            <person name="Andreopoulos B."/>
            <person name="Barry K.W."/>
            <person name="Bonito G."/>
            <person name="Buee M."/>
            <person name="Carver A."/>
            <person name="Chen C."/>
            <person name="Cichocki N."/>
            <person name="Clum A."/>
            <person name="Culley D."/>
            <person name="Crous P.W."/>
            <person name="Fauchery L."/>
            <person name="Girlanda M."/>
            <person name="Hayes R.D."/>
            <person name="Keri Z."/>
            <person name="LaButti K."/>
            <person name="Lipzen A."/>
            <person name="Lombard V."/>
            <person name="Magnuson J."/>
            <person name="Maillard F."/>
            <person name="Murat C."/>
            <person name="Nolan M."/>
            <person name="Ohm R.A."/>
            <person name="Pangilinan J."/>
            <person name="Pereira M.F."/>
            <person name="Perotto S."/>
            <person name="Peter M."/>
            <person name="Pfister S."/>
            <person name="Riley R."/>
            <person name="Sitrit Y."/>
            <person name="Stielow J.B."/>
            <person name="Szollosi G."/>
            <person name="Zifcakova L."/>
            <person name="Stursova M."/>
            <person name="Spatafora J.W."/>
            <person name="Tedersoo L."/>
            <person name="Vaario L.M."/>
            <person name="Yamada A."/>
            <person name="Yan M."/>
            <person name="Wang P."/>
            <person name="Xu J."/>
            <person name="Bruns T."/>
            <person name="Baldrian P."/>
            <person name="Vilgalys R."/>
            <person name="Dunand C."/>
            <person name="Henrissat B."/>
            <person name="Grigoriev I.V."/>
            <person name="Hibbett D."/>
            <person name="Nagy L.G."/>
            <person name="Martin F.M."/>
        </authorList>
    </citation>
    <scope>NUCLEOTIDE SEQUENCE</scope>
    <source>
        <strain evidence="1">P2</strain>
    </source>
</reference>
<evidence type="ECO:0000313" key="2">
    <source>
        <dbReference type="Proteomes" id="UP000886501"/>
    </source>
</evidence>
<name>A0ACB6Z315_THEGA</name>
<protein>
    <submittedName>
        <fullName evidence="1">Uncharacterized protein</fullName>
    </submittedName>
</protein>
<comment type="caution">
    <text evidence="1">The sequence shown here is derived from an EMBL/GenBank/DDBJ whole genome shotgun (WGS) entry which is preliminary data.</text>
</comment>
<gene>
    <name evidence="1" type="ORF">BDM02DRAFT_3063785</name>
</gene>
<proteinExistence type="predicted"/>
<organism evidence="1 2">
    <name type="scientific">Thelephora ganbajun</name>
    <name type="common">Ganba fungus</name>
    <dbReference type="NCBI Taxonomy" id="370292"/>
    <lineage>
        <taxon>Eukaryota</taxon>
        <taxon>Fungi</taxon>
        <taxon>Dikarya</taxon>
        <taxon>Basidiomycota</taxon>
        <taxon>Agaricomycotina</taxon>
        <taxon>Agaricomycetes</taxon>
        <taxon>Thelephorales</taxon>
        <taxon>Thelephoraceae</taxon>
        <taxon>Thelephora</taxon>
    </lineage>
</organism>
<accession>A0ACB6Z315</accession>
<sequence length="104" mass="11859">HPFLSKGEWELAGFLSCSGLLMKLIDDFLSLDLISGLGLSFHCARTLQGKIELLPSRPSWKSTTVSMPRYSTKDPLMLYYQDPMECIEFLLRNPLFSGQIQYQP</sequence>
<feature type="non-terminal residue" evidence="1">
    <location>
        <position position="1"/>
    </location>
</feature>
<reference evidence="1" key="1">
    <citation type="submission" date="2019-10" db="EMBL/GenBank/DDBJ databases">
        <authorList>
            <consortium name="DOE Joint Genome Institute"/>
            <person name="Kuo A."/>
            <person name="Miyauchi S."/>
            <person name="Kiss E."/>
            <person name="Drula E."/>
            <person name="Kohler A."/>
            <person name="Sanchez-Garcia M."/>
            <person name="Andreopoulos B."/>
            <person name="Barry K.W."/>
            <person name="Bonito G."/>
            <person name="Buee M."/>
            <person name="Carver A."/>
            <person name="Chen C."/>
            <person name="Cichocki N."/>
            <person name="Clum A."/>
            <person name="Culley D."/>
            <person name="Crous P.W."/>
            <person name="Fauchery L."/>
            <person name="Girlanda M."/>
            <person name="Hayes R."/>
            <person name="Keri Z."/>
            <person name="Labutti K."/>
            <person name="Lipzen A."/>
            <person name="Lombard V."/>
            <person name="Magnuson J."/>
            <person name="Maillard F."/>
            <person name="Morin E."/>
            <person name="Murat C."/>
            <person name="Nolan M."/>
            <person name="Ohm R."/>
            <person name="Pangilinan J."/>
            <person name="Pereira M."/>
            <person name="Perotto S."/>
            <person name="Peter M."/>
            <person name="Riley R."/>
            <person name="Sitrit Y."/>
            <person name="Stielow B."/>
            <person name="Szollosi G."/>
            <person name="Zifcakova L."/>
            <person name="Stursova M."/>
            <person name="Spatafora J.W."/>
            <person name="Tedersoo L."/>
            <person name="Vaario L.-M."/>
            <person name="Yamada A."/>
            <person name="Yan M."/>
            <person name="Wang P."/>
            <person name="Xu J."/>
            <person name="Bruns T."/>
            <person name="Baldrian P."/>
            <person name="Vilgalys R."/>
            <person name="Henrissat B."/>
            <person name="Grigoriev I.V."/>
            <person name="Hibbett D."/>
            <person name="Nagy L.G."/>
            <person name="Martin F.M."/>
        </authorList>
    </citation>
    <scope>NUCLEOTIDE SEQUENCE</scope>
    <source>
        <strain evidence="1">P2</strain>
    </source>
</reference>
<keyword evidence="2" id="KW-1185">Reference proteome</keyword>
<evidence type="ECO:0000313" key="1">
    <source>
        <dbReference type="EMBL" id="KAF9643516.1"/>
    </source>
</evidence>
<dbReference type="Proteomes" id="UP000886501">
    <property type="component" value="Unassembled WGS sequence"/>
</dbReference>
<feature type="non-terminal residue" evidence="1">
    <location>
        <position position="104"/>
    </location>
</feature>